<organism evidence="3 4">
    <name type="scientific">Streptomyces albospinus</name>
    <dbReference type="NCBI Taxonomy" id="285515"/>
    <lineage>
        <taxon>Bacteria</taxon>
        <taxon>Bacillati</taxon>
        <taxon>Actinomycetota</taxon>
        <taxon>Actinomycetes</taxon>
        <taxon>Kitasatosporales</taxon>
        <taxon>Streptomycetaceae</taxon>
        <taxon>Streptomyces</taxon>
    </lineage>
</organism>
<accession>A0ABQ2VFS3</accession>
<protein>
    <recommendedName>
        <fullName evidence="5">Lipoprotein</fullName>
    </recommendedName>
</protein>
<reference evidence="4" key="1">
    <citation type="journal article" date="2019" name="Int. J. Syst. Evol. Microbiol.">
        <title>The Global Catalogue of Microorganisms (GCM) 10K type strain sequencing project: providing services to taxonomists for standard genome sequencing and annotation.</title>
        <authorList>
            <consortium name="The Broad Institute Genomics Platform"/>
            <consortium name="The Broad Institute Genome Sequencing Center for Infectious Disease"/>
            <person name="Wu L."/>
            <person name="Ma J."/>
        </authorList>
    </citation>
    <scope>NUCLEOTIDE SEQUENCE [LARGE SCALE GENOMIC DNA]</scope>
    <source>
        <strain evidence="4">JCM 3399</strain>
    </source>
</reference>
<dbReference type="InterPro" id="IPR006311">
    <property type="entry name" value="TAT_signal"/>
</dbReference>
<dbReference type="RefSeq" id="WP_189304568.1">
    <property type="nucleotide sequence ID" value="NZ_BMRP01000023.1"/>
</dbReference>
<proteinExistence type="predicted"/>
<feature type="signal peptide" evidence="2">
    <location>
        <begin position="1"/>
        <end position="28"/>
    </location>
</feature>
<feature type="region of interest" description="Disordered" evidence="1">
    <location>
        <begin position="162"/>
        <end position="200"/>
    </location>
</feature>
<evidence type="ECO:0000256" key="1">
    <source>
        <dbReference type="SAM" id="MobiDB-lite"/>
    </source>
</evidence>
<dbReference type="Proteomes" id="UP000654471">
    <property type="component" value="Unassembled WGS sequence"/>
</dbReference>
<dbReference type="PROSITE" id="PS51318">
    <property type="entry name" value="TAT"/>
    <property type="match status" value="1"/>
</dbReference>
<sequence length="264" mass="27679">MTGTRRTLTALTCGAALVAATVGGGATAAADDSGSEGDLADKTAQQISDDALHELLAAKSLRLRSATSTDPTRLDLTLDRDGNCAGHISRGPLGRVDLIKRGKDVWLKPDAAFWKSQLPGGDGTAAARVYQDRFLHGTTDDAFLRGLTAACNLRDFQQEVVATPEPSAPPPSPSSSPSFTLTKGRPTTEEGTPVLPVTETTRDAAQTVYVAIEGRHYPRKLVTEIDHQTGTIQLSDYGRPVPSHTPGPGATADISALEGPLQSV</sequence>
<keyword evidence="4" id="KW-1185">Reference proteome</keyword>
<keyword evidence="2" id="KW-0732">Signal</keyword>
<evidence type="ECO:0008006" key="5">
    <source>
        <dbReference type="Google" id="ProtNLM"/>
    </source>
</evidence>
<evidence type="ECO:0000313" key="3">
    <source>
        <dbReference type="EMBL" id="GGU83111.1"/>
    </source>
</evidence>
<gene>
    <name evidence="3" type="ORF">GCM10010211_56350</name>
</gene>
<evidence type="ECO:0000313" key="4">
    <source>
        <dbReference type="Proteomes" id="UP000654471"/>
    </source>
</evidence>
<name>A0ABQ2VFS3_9ACTN</name>
<comment type="caution">
    <text evidence="3">The sequence shown here is derived from an EMBL/GenBank/DDBJ whole genome shotgun (WGS) entry which is preliminary data.</text>
</comment>
<feature type="chain" id="PRO_5047166565" description="Lipoprotein" evidence="2">
    <location>
        <begin position="29"/>
        <end position="264"/>
    </location>
</feature>
<evidence type="ECO:0000256" key="2">
    <source>
        <dbReference type="SAM" id="SignalP"/>
    </source>
</evidence>
<feature type="region of interest" description="Disordered" evidence="1">
    <location>
        <begin position="233"/>
        <end position="264"/>
    </location>
</feature>
<dbReference type="EMBL" id="BMRP01000023">
    <property type="protein sequence ID" value="GGU83111.1"/>
    <property type="molecule type" value="Genomic_DNA"/>
</dbReference>